<organism evidence="1 2">
    <name type="scientific">Prochlorococcus marinus (strain MIT 9312)</name>
    <dbReference type="NCBI Taxonomy" id="74546"/>
    <lineage>
        <taxon>Bacteria</taxon>
        <taxon>Bacillati</taxon>
        <taxon>Cyanobacteriota</taxon>
        <taxon>Cyanophyceae</taxon>
        <taxon>Synechococcales</taxon>
        <taxon>Prochlorococcaceae</taxon>
        <taxon>Prochlorococcus</taxon>
    </lineage>
</organism>
<evidence type="ECO:0000313" key="1">
    <source>
        <dbReference type="EMBL" id="ABS83159.1"/>
    </source>
</evidence>
<dbReference type="KEGG" id="pmi:PMT9312_1883"/>
<reference evidence="2" key="1">
    <citation type="submission" date="2005-07" db="EMBL/GenBank/DDBJ databases">
        <title>Complete sequence of Prochlorococcus marinus str. MIT 9312.</title>
        <authorList>
            <consortium name="US DOE Joint Genome Institute"/>
            <person name="Copeland A."/>
            <person name="Lucas S."/>
            <person name="Lapidus A."/>
            <person name="Barry K."/>
            <person name="Detter J.C."/>
            <person name="Glavina T."/>
            <person name="Hammon N."/>
            <person name="Israni S."/>
            <person name="Pitluck S."/>
            <person name="Thiel J."/>
            <person name="Schmutz J."/>
            <person name="Larimer F."/>
            <person name="Land M."/>
            <person name="Kyrpides N."/>
            <person name="Lykidis A."/>
            <person name="Richardson P."/>
        </authorList>
    </citation>
    <scope>NUCLEOTIDE SEQUENCE [LARGE SCALE GENOMIC DNA]</scope>
    <source>
        <strain evidence="2">MIT 9312</strain>
    </source>
</reference>
<proteinExistence type="predicted"/>
<sequence length="47" mass="5706">MYKIFFGKRILNKFGNMELFFDKWRCNCNENTNIDDEIIGSNRNLQN</sequence>
<protein>
    <submittedName>
        <fullName evidence="1">Uncharacterized protein</fullName>
    </submittedName>
</protein>
<gene>
    <name evidence="1" type="ordered locus">PMT9312_1883</name>
</gene>
<dbReference type="EMBL" id="CP000111">
    <property type="protein sequence ID" value="ABS83159.1"/>
    <property type="molecule type" value="Genomic_DNA"/>
</dbReference>
<accession>A7FAI5</accession>
<dbReference type="HOGENOM" id="CLU_3171979_0_0_3"/>
<dbReference type="AlphaFoldDB" id="A7FAI5"/>
<evidence type="ECO:0000313" key="2">
    <source>
        <dbReference type="Proteomes" id="UP000002715"/>
    </source>
</evidence>
<dbReference type="Proteomes" id="UP000002715">
    <property type="component" value="Chromosome"/>
</dbReference>
<name>A7FAI5_PROM9</name>